<evidence type="ECO:0000313" key="2">
    <source>
        <dbReference type="EMBL" id="KAA2262378.1"/>
    </source>
</evidence>
<dbReference type="InterPro" id="IPR002731">
    <property type="entry name" value="ATPase_BadF"/>
</dbReference>
<sequence length="344" mass="35264">MGEGMTADRVLAIDGGNSKTDVLLINAEGRVLSQVRGPGASAQNVGLPRSMEVFGGLVRQAAELAGLPAGARIATHTAAYLAGADLPKEEDELRQAIDSLGWSTTTVVANDTFALLRAGTPDGVGVAVVCGAGINCVGVAKDGRVHRFPALGRISGDWGGGGHLGSEALWLAVRAEDGRGPWTALLPAVLRHFGVDSTAEVVERLHFGELPMECLHELSPVLFEVAATGDALAGQVVERLVEEVTVLATVSLRRLDLLAEPVDVVLGGGVLTSTGETVVAQVASRCREVAPLARIRVVDLPPVVGAALLGLDSVGAGPAAELRLRSAYDARQPPADSIGLAAGG</sequence>
<dbReference type="InterPro" id="IPR052519">
    <property type="entry name" value="Euk-type_GlcNAc_Kinase"/>
</dbReference>
<dbReference type="EMBL" id="VUOB01000022">
    <property type="protein sequence ID" value="KAA2262378.1"/>
    <property type="molecule type" value="Genomic_DNA"/>
</dbReference>
<dbReference type="SUPFAM" id="SSF53067">
    <property type="entry name" value="Actin-like ATPase domain"/>
    <property type="match status" value="2"/>
</dbReference>
<protein>
    <submittedName>
        <fullName evidence="2">ATPase</fullName>
    </submittedName>
</protein>
<dbReference type="OrthoDB" id="5524856at2"/>
<evidence type="ECO:0000313" key="3">
    <source>
        <dbReference type="Proteomes" id="UP000323454"/>
    </source>
</evidence>
<proteinExistence type="predicted"/>
<dbReference type="AlphaFoldDB" id="A0A5B2XEX2"/>
<feature type="domain" description="ATPase BadF/BadG/BcrA/BcrD type" evidence="1">
    <location>
        <begin position="13"/>
        <end position="310"/>
    </location>
</feature>
<accession>A0A5B2XEX2</accession>
<dbReference type="Proteomes" id="UP000323454">
    <property type="component" value="Unassembled WGS sequence"/>
</dbReference>
<dbReference type="InterPro" id="IPR043129">
    <property type="entry name" value="ATPase_NBD"/>
</dbReference>
<reference evidence="2 3" key="2">
    <citation type="submission" date="2019-09" db="EMBL/GenBank/DDBJ databases">
        <authorList>
            <person name="Jin C."/>
        </authorList>
    </citation>
    <scope>NUCLEOTIDE SEQUENCE [LARGE SCALE GENOMIC DNA]</scope>
    <source>
        <strain evidence="2 3">AN110305</strain>
    </source>
</reference>
<reference evidence="2 3" key="1">
    <citation type="submission" date="2019-09" db="EMBL/GenBank/DDBJ databases">
        <title>Goodfellowia gen. nov., a new genus of the Pseudonocardineae related to Actinoalloteichus, containing Goodfellowia coeruleoviolacea gen. nov., comb. nov. gen. nov., comb. nov.</title>
        <authorList>
            <person name="Labeda D."/>
        </authorList>
    </citation>
    <scope>NUCLEOTIDE SEQUENCE [LARGE SCALE GENOMIC DNA]</scope>
    <source>
        <strain evidence="2 3">AN110305</strain>
    </source>
</reference>
<organism evidence="2 3">
    <name type="scientific">Solihabitans fulvus</name>
    <dbReference type="NCBI Taxonomy" id="1892852"/>
    <lineage>
        <taxon>Bacteria</taxon>
        <taxon>Bacillati</taxon>
        <taxon>Actinomycetota</taxon>
        <taxon>Actinomycetes</taxon>
        <taxon>Pseudonocardiales</taxon>
        <taxon>Pseudonocardiaceae</taxon>
        <taxon>Solihabitans</taxon>
    </lineage>
</organism>
<evidence type="ECO:0000259" key="1">
    <source>
        <dbReference type="Pfam" id="PF01869"/>
    </source>
</evidence>
<name>A0A5B2XEX2_9PSEU</name>
<dbReference type="Pfam" id="PF01869">
    <property type="entry name" value="BcrAD_BadFG"/>
    <property type="match status" value="1"/>
</dbReference>
<dbReference type="PANTHER" id="PTHR43190:SF3">
    <property type="entry name" value="N-ACETYL-D-GLUCOSAMINE KINASE"/>
    <property type="match status" value="1"/>
</dbReference>
<dbReference type="Gene3D" id="3.30.420.40">
    <property type="match status" value="2"/>
</dbReference>
<comment type="caution">
    <text evidence="2">The sequence shown here is derived from an EMBL/GenBank/DDBJ whole genome shotgun (WGS) entry which is preliminary data.</text>
</comment>
<dbReference type="RefSeq" id="WP_149849960.1">
    <property type="nucleotide sequence ID" value="NZ_VUOB01000022.1"/>
</dbReference>
<dbReference type="PANTHER" id="PTHR43190">
    <property type="entry name" value="N-ACETYL-D-GLUCOSAMINE KINASE"/>
    <property type="match status" value="1"/>
</dbReference>
<gene>
    <name evidence="2" type="ORF">F0L68_14025</name>
</gene>
<keyword evidence="3" id="KW-1185">Reference proteome</keyword>